<sequence length="284" mass="33680">MFNYGNTYKTVRKAKCISQKEVCGNHISRTTLSKFENGHSDITLSNFIYLLEKLDLTFEEFLYLMDDNHGVDMTKGNILKKFIAIKSNLEQDKIEQLVITCNDYLDQEYNWYVHSILEVLTVLQNMQQNPLDKIPCIDKIIVSRIWHYLETTDEWFLLDIYLINSILFYFSMDSLVFIGNNLLKKTEKYNHFTNIHPLVISIYLNLIFLLMQNNLFDLALYFCDLIEEKVSDSKRYDFISVLNVRKGICNQEESRVELGLQTVCLFNDYLLKEDLLKEIHQFRH</sequence>
<dbReference type="STRING" id="903984.BCR21_11980"/>
<dbReference type="InterPro" id="IPR001387">
    <property type="entry name" value="Cro/C1-type_HTH"/>
</dbReference>
<accession>A0A1E5GE50</accession>
<dbReference type="Gene3D" id="1.25.40.10">
    <property type="entry name" value="Tetratricopeptide repeat domain"/>
    <property type="match status" value="1"/>
</dbReference>
<dbReference type="Pfam" id="PF01381">
    <property type="entry name" value="HTH_3"/>
    <property type="match status" value="1"/>
</dbReference>
<dbReference type="InterPro" id="IPR010057">
    <property type="entry name" value="Transcription_activator_Rgg_C"/>
</dbReference>
<dbReference type="InterPro" id="IPR010982">
    <property type="entry name" value="Lambda_DNA-bd_dom_sf"/>
</dbReference>
<dbReference type="InterPro" id="IPR053163">
    <property type="entry name" value="HTH-type_regulator_Rgg"/>
</dbReference>
<keyword evidence="1" id="KW-0472">Membrane</keyword>
<dbReference type="EMBL" id="MIJZ01000014">
    <property type="protein sequence ID" value="OEG10993.1"/>
    <property type="molecule type" value="Genomic_DNA"/>
</dbReference>
<evidence type="ECO:0000259" key="2">
    <source>
        <dbReference type="PROSITE" id="PS50943"/>
    </source>
</evidence>
<protein>
    <recommendedName>
        <fullName evidence="2">HTH cro/C1-type domain-containing protein</fullName>
    </recommendedName>
</protein>
<feature type="transmembrane region" description="Helical" evidence="1">
    <location>
        <begin position="155"/>
        <end position="172"/>
    </location>
</feature>
<evidence type="ECO:0000313" key="3">
    <source>
        <dbReference type="EMBL" id="OEG10993.1"/>
    </source>
</evidence>
<evidence type="ECO:0000256" key="1">
    <source>
        <dbReference type="SAM" id="Phobius"/>
    </source>
</evidence>
<name>A0A1E5GE50_9ENTE</name>
<proteinExistence type="predicted"/>
<feature type="transmembrane region" description="Helical" evidence="1">
    <location>
        <begin position="192"/>
        <end position="211"/>
    </location>
</feature>
<keyword evidence="4" id="KW-1185">Reference proteome</keyword>
<dbReference type="RefSeq" id="WP_069646740.1">
    <property type="nucleotide sequence ID" value="NZ_MIJZ01000014.1"/>
</dbReference>
<gene>
    <name evidence="3" type="ORF">BCR21_11980</name>
</gene>
<dbReference type="AlphaFoldDB" id="A0A1E5GE50"/>
<dbReference type="PROSITE" id="PS50943">
    <property type="entry name" value="HTH_CROC1"/>
    <property type="match status" value="1"/>
</dbReference>
<reference evidence="4" key="1">
    <citation type="submission" date="2016-09" db="EMBL/GenBank/DDBJ databases">
        <authorList>
            <person name="Gulvik C.A."/>
        </authorList>
    </citation>
    <scope>NUCLEOTIDE SEQUENCE [LARGE SCALE GENOMIC DNA]</scope>
    <source>
        <strain evidence="4">DSM 23328</strain>
    </source>
</reference>
<dbReference type="GO" id="GO:0003677">
    <property type="term" value="F:DNA binding"/>
    <property type="evidence" value="ECO:0007669"/>
    <property type="project" value="InterPro"/>
</dbReference>
<comment type="caution">
    <text evidence="3">The sequence shown here is derived from an EMBL/GenBank/DDBJ whole genome shotgun (WGS) entry which is preliminary data.</text>
</comment>
<organism evidence="3 4">
    <name type="scientific">Enterococcus ureasiticus</name>
    <dbReference type="NCBI Taxonomy" id="903984"/>
    <lineage>
        <taxon>Bacteria</taxon>
        <taxon>Bacillati</taxon>
        <taxon>Bacillota</taxon>
        <taxon>Bacilli</taxon>
        <taxon>Lactobacillales</taxon>
        <taxon>Enterococcaceae</taxon>
        <taxon>Enterococcus</taxon>
    </lineage>
</organism>
<evidence type="ECO:0000313" key="4">
    <source>
        <dbReference type="Proteomes" id="UP000094068"/>
    </source>
</evidence>
<dbReference type="InterPro" id="IPR011990">
    <property type="entry name" value="TPR-like_helical_dom_sf"/>
</dbReference>
<dbReference type="SUPFAM" id="SSF47413">
    <property type="entry name" value="lambda repressor-like DNA-binding domains"/>
    <property type="match status" value="1"/>
</dbReference>
<dbReference type="Pfam" id="PF21259">
    <property type="entry name" value="Rgg_C"/>
    <property type="match status" value="1"/>
</dbReference>
<keyword evidence="1" id="KW-1133">Transmembrane helix</keyword>
<dbReference type="PANTHER" id="PTHR37038">
    <property type="entry name" value="TRANSCRIPTIONAL REGULATOR-RELATED"/>
    <property type="match status" value="1"/>
</dbReference>
<dbReference type="Proteomes" id="UP000094068">
    <property type="component" value="Unassembled WGS sequence"/>
</dbReference>
<dbReference type="PANTHER" id="PTHR37038:SF13">
    <property type="entry name" value="HTH CRO_C1-TYPE DOMAIN-CONTAINING PROTEIN"/>
    <property type="match status" value="1"/>
</dbReference>
<dbReference type="CDD" id="cd00093">
    <property type="entry name" value="HTH_XRE"/>
    <property type="match status" value="1"/>
</dbReference>
<keyword evidence="1" id="KW-0812">Transmembrane</keyword>
<dbReference type="OrthoDB" id="2360592at2"/>
<feature type="domain" description="HTH cro/C1-type" evidence="2">
    <location>
        <begin position="26"/>
        <end position="61"/>
    </location>
</feature>